<dbReference type="STRING" id="525245.HMPREF0044_0127"/>
<dbReference type="eggNOG" id="ENOG5031IJ8">
    <property type="taxonomic scope" value="Bacteria"/>
</dbReference>
<dbReference type="AlphaFoldDB" id="C0VY87"/>
<reference evidence="2 3" key="1">
    <citation type="submission" date="2009-01" db="EMBL/GenBank/DDBJ databases">
        <authorList>
            <person name="Qin X."/>
            <person name="Bachman B."/>
            <person name="Battles P."/>
            <person name="Bell A."/>
            <person name="Bess C."/>
            <person name="Bickham C."/>
            <person name="Chaboub L."/>
            <person name="Chen D."/>
            <person name="Coyle M."/>
            <person name="Deiros D.R."/>
            <person name="Dinh H."/>
            <person name="Forbes L."/>
            <person name="Fowler G."/>
            <person name="Francisco L."/>
            <person name="Fu Q."/>
            <person name="Gubbala S."/>
            <person name="Hale W."/>
            <person name="Han Y."/>
            <person name="Hemphill L."/>
            <person name="Highlander S.K."/>
            <person name="Hirani K."/>
            <person name="Hogues M."/>
            <person name="Jackson L."/>
            <person name="Jakkamsetti A."/>
            <person name="Javaid M."/>
            <person name="Jiang H."/>
            <person name="Korchina V."/>
            <person name="Kovar C."/>
            <person name="Lara F."/>
            <person name="Lee S."/>
            <person name="Mata R."/>
            <person name="Mathew T."/>
            <person name="Moen C."/>
            <person name="Morales K."/>
            <person name="Munidasa M."/>
            <person name="Nazareth L."/>
            <person name="Ngo R."/>
            <person name="Nguyen L."/>
            <person name="Okwuonu G."/>
            <person name="Ongeri F."/>
            <person name="Patil S."/>
            <person name="Petrosino J."/>
            <person name="Pham C."/>
            <person name="Pham P."/>
            <person name="Pu L.-L."/>
            <person name="Puazo M."/>
            <person name="Raj R."/>
            <person name="Reid J."/>
            <person name="Rouhana J."/>
            <person name="Saada N."/>
            <person name="Shang Y."/>
            <person name="Simmons D."/>
            <person name="Thornton R."/>
            <person name="Warren J."/>
            <person name="Weissenberger G."/>
            <person name="Zhang J."/>
            <person name="Zhang L."/>
            <person name="Zhou C."/>
            <person name="Zhu D."/>
            <person name="Muzny D."/>
            <person name="Worley K."/>
            <person name="Gibbs R."/>
        </authorList>
    </citation>
    <scope>NUCLEOTIDE SEQUENCE [LARGE SCALE GENOMIC DNA]</scope>
    <source>
        <strain evidence="2 3">DSM 15436</strain>
    </source>
</reference>
<dbReference type="Proteomes" id="UP000010301">
    <property type="component" value="Unassembled WGS sequence"/>
</dbReference>
<name>C0VY87_9ACTO</name>
<proteinExistence type="predicted"/>
<dbReference type="RefSeq" id="WP_006547124.1">
    <property type="nucleotide sequence ID" value="NZ_DS999545.1"/>
</dbReference>
<evidence type="ECO:0008006" key="4">
    <source>
        <dbReference type="Google" id="ProtNLM"/>
    </source>
</evidence>
<evidence type="ECO:0000313" key="3">
    <source>
        <dbReference type="Proteomes" id="UP000010301"/>
    </source>
</evidence>
<keyword evidence="3" id="KW-1185">Reference proteome</keyword>
<organism evidence="2 3">
    <name type="scientific">Gleimia coleocanis DSM 15436</name>
    <dbReference type="NCBI Taxonomy" id="525245"/>
    <lineage>
        <taxon>Bacteria</taxon>
        <taxon>Bacillati</taxon>
        <taxon>Actinomycetota</taxon>
        <taxon>Actinomycetes</taxon>
        <taxon>Actinomycetales</taxon>
        <taxon>Actinomycetaceae</taxon>
        <taxon>Gleimia</taxon>
    </lineage>
</organism>
<sequence length="156" mass="16757">MGTIRTHTRILGKALGLTIGGVDYWADTAGWELSAQKNDSDALTFADHAAGGKTFKRMLKVKAIQSTDPTSLHQLIEKSIGKPLTVILAPHGNKVATENQPHYTGTITPDIPPTLSSEAGDEKGSTWELEFELTNFAVKTRESNLGTHNMTDALAG</sequence>
<evidence type="ECO:0000313" key="2">
    <source>
        <dbReference type="EMBL" id="EEH64390.1"/>
    </source>
</evidence>
<gene>
    <name evidence="2" type="ORF">HMPREF0044_0127</name>
</gene>
<dbReference type="HOGENOM" id="CLU_1682874_0_0_11"/>
<protein>
    <recommendedName>
        <fullName evidence="4">Phage major tail protein, TP901-1 family</fullName>
    </recommendedName>
</protein>
<dbReference type="EMBL" id="ACFG01000004">
    <property type="protein sequence ID" value="EEH64390.1"/>
    <property type="molecule type" value="Genomic_DNA"/>
</dbReference>
<dbReference type="OrthoDB" id="3787252at2"/>
<feature type="compositionally biased region" description="Polar residues" evidence="1">
    <location>
        <begin position="97"/>
        <end position="107"/>
    </location>
</feature>
<evidence type="ECO:0000256" key="1">
    <source>
        <dbReference type="SAM" id="MobiDB-lite"/>
    </source>
</evidence>
<feature type="region of interest" description="Disordered" evidence="1">
    <location>
        <begin position="97"/>
        <end position="121"/>
    </location>
</feature>
<comment type="caution">
    <text evidence="2">The sequence shown here is derived from an EMBL/GenBank/DDBJ whole genome shotgun (WGS) entry which is preliminary data.</text>
</comment>
<accession>C0VY87</accession>